<evidence type="ECO:0000313" key="2">
    <source>
        <dbReference type="EMBL" id="ACG36378.1"/>
    </source>
</evidence>
<reference evidence="2" key="1">
    <citation type="journal article" date="2009" name="Plant Mol. Biol.">
        <title>Insights into corn genes derived from large-scale cDNA sequencing.</title>
        <authorList>
            <person name="Alexandrov N.N."/>
            <person name="Brover V.V."/>
            <person name="Freidin S."/>
            <person name="Troukhan M.E."/>
            <person name="Tatarinova T.V."/>
            <person name="Zhang H."/>
            <person name="Swaller T.J."/>
            <person name="Lu Y.P."/>
            <person name="Bouck J."/>
            <person name="Flavell R.B."/>
            <person name="Feldmann K.A."/>
        </authorList>
    </citation>
    <scope>NUCLEOTIDE SEQUENCE</scope>
</reference>
<proteinExistence type="evidence at transcript level"/>
<accession>B6TGZ5</accession>
<dbReference type="AlphaFoldDB" id="B6TGZ5"/>
<evidence type="ECO:0000256" key="1">
    <source>
        <dbReference type="SAM" id="Phobius"/>
    </source>
</evidence>
<keyword evidence="1" id="KW-0472">Membrane</keyword>
<keyword evidence="1" id="KW-0812">Transmembrane</keyword>
<organism evidence="2">
    <name type="scientific">Zea mays</name>
    <name type="common">Maize</name>
    <dbReference type="NCBI Taxonomy" id="4577"/>
    <lineage>
        <taxon>Eukaryota</taxon>
        <taxon>Viridiplantae</taxon>
        <taxon>Streptophyta</taxon>
        <taxon>Embryophyta</taxon>
        <taxon>Tracheophyta</taxon>
        <taxon>Spermatophyta</taxon>
        <taxon>Magnoliopsida</taxon>
        <taxon>Liliopsida</taxon>
        <taxon>Poales</taxon>
        <taxon>Poaceae</taxon>
        <taxon>PACMAD clade</taxon>
        <taxon>Panicoideae</taxon>
        <taxon>Andropogonodae</taxon>
        <taxon>Andropogoneae</taxon>
        <taxon>Tripsacinae</taxon>
        <taxon>Zea</taxon>
    </lineage>
</organism>
<name>B6TGZ5_MAIZE</name>
<dbReference type="HOGENOM" id="CLU_2658072_0_0_1"/>
<sequence length="76" mass="8483">MASMLEYPNFNLTSDLASLLKMLLVSYALMCLGRVVFVQSGCTCMHRISSLVVLVLHQQATTCHDQAQLLLLPPFR</sequence>
<feature type="transmembrane region" description="Helical" evidence="1">
    <location>
        <begin position="20"/>
        <end position="37"/>
    </location>
</feature>
<dbReference type="EMBL" id="EU964260">
    <property type="protein sequence ID" value="ACG36378.1"/>
    <property type="molecule type" value="mRNA"/>
</dbReference>
<protein>
    <submittedName>
        <fullName evidence="2">Uncharacterized protein</fullName>
    </submittedName>
</protein>
<keyword evidence="1" id="KW-1133">Transmembrane helix</keyword>